<dbReference type="SUPFAM" id="SSF52540">
    <property type="entry name" value="P-loop containing nucleoside triphosphate hydrolases"/>
    <property type="match status" value="1"/>
</dbReference>
<dbReference type="PRINTS" id="PR00364">
    <property type="entry name" value="DISEASERSIST"/>
</dbReference>
<dbReference type="InterPro" id="IPR002182">
    <property type="entry name" value="NB-ARC"/>
</dbReference>
<feature type="repeat" description="TPR" evidence="1">
    <location>
        <begin position="676"/>
        <end position="709"/>
    </location>
</feature>
<protein>
    <recommendedName>
        <fullName evidence="2">NB-ARC domain-containing protein</fullName>
    </recommendedName>
</protein>
<gene>
    <name evidence="3" type="ORF">SE18_00715</name>
</gene>
<proteinExistence type="predicted"/>
<dbReference type="GO" id="GO:0043531">
    <property type="term" value="F:ADP binding"/>
    <property type="evidence" value="ECO:0007669"/>
    <property type="project" value="InterPro"/>
</dbReference>
<organism evidence="3 4">
    <name type="scientific">Herpetosiphon geysericola</name>
    <dbReference type="NCBI Taxonomy" id="70996"/>
    <lineage>
        <taxon>Bacteria</taxon>
        <taxon>Bacillati</taxon>
        <taxon>Chloroflexota</taxon>
        <taxon>Chloroflexia</taxon>
        <taxon>Herpetosiphonales</taxon>
        <taxon>Herpetosiphonaceae</taxon>
        <taxon>Herpetosiphon</taxon>
    </lineage>
</organism>
<dbReference type="PANTHER" id="PTHR47691">
    <property type="entry name" value="REGULATOR-RELATED"/>
    <property type="match status" value="1"/>
</dbReference>
<dbReference type="SMART" id="SM00028">
    <property type="entry name" value="TPR"/>
    <property type="match status" value="5"/>
</dbReference>
<feature type="repeat" description="TPR" evidence="1">
    <location>
        <begin position="716"/>
        <end position="749"/>
    </location>
</feature>
<feature type="domain" description="NB-ARC" evidence="2">
    <location>
        <begin position="149"/>
        <end position="291"/>
    </location>
</feature>
<dbReference type="PATRIC" id="fig|70996.4.peg.1413"/>
<dbReference type="OrthoDB" id="136988at2"/>
<evidence type="ECO:0000259" key="2">
    <source>
        <dbReference type="Pfam" id="PF00931"/>
    </source>
</evidence>
<comment type="caution">
    <text evidence="3">The sequence shown here is derived from an EMBL/GenBank/DDBJ whole genome shotgun (WGS) entry which is preliminary data.</text>
</comment>
<dbReference type="EMBL" id="LGKP01000003">
    <property type="protein sequence ID" value="KPL91911.1"/>
    <property type="molecule type" value="Genomic_DNA"/>
</dbReference>
<sequence length="821" mass="93487">MSDDHIWTAKSIQTLIQRPERLLANQTWRQRLQTFGGLGDFYHWLGQLPLEQPQQSLLKVLTTYPGAPVDSYCQMLNIHQATYHRYQKALFEQLATLLNQPHQAHANDPNSATDRAPIHQLRPAVGDFVGRESEVKRLTNAIEIAHEAKRGAALVGIHGMGGIGKSELSLIVAQNIVHLYPDAQLMLNLYGARDHALTTEQALGLVINALDPKTRLPEKREQLLARYHNILHNKQVLIVVDDARDAEHVRDLIPPVGCCLIISSRQRFSLPAMASVQLEALNTEDSSKLIQEICPRLDQPDTERLASACQYLPLALRVSASILQNNPALKPEDYLAQLADQNQRLQALRDPDDQQLNVEASLALSYTQLSAQQQYFVRQLAVLVADFSSSMGLAMLELPNNLTAENELYYLLRHNLLHYDGHNERWSMHDLIRSFALQQLVKQQEVEAATWRYCETIRDLAQSLHELYLNEIGGKLRARQVFDREEKHVNWVFQYAPTQLGIDRGDQLIIDLVLGTVYNRSNYYPSKVYRIAYINHAIEAATRLNNEPLLARVLGHQANLYREFGKTREAIPIILRSIKLAERHGITDHTSSYIQLAYCHHQLGTPDDLKTGLSYAVAAFLCNNQEAELLRAYNNIPLINSMATIYARLQNADLSLYYYLKVIKIGIDTNIGVDMALHYGNIGNMYRRMDKFDKALEFIKKSAEIAEQYDDGISKAAAAVNLAEILIDQAQYAEALAYFEQAIRLFSQVNYQFHVAYCQWYYGIALLWLDQFEQAIAQFTQSIAHFQQQNTMNQTNLSLFEQLKAGQIEPRQFLAEVMPFT</sequence>
<dbReference type="PROSITE" id="PS50005">
    <property type="entry name" value="TPR"/>
    <property type="match status" value="2"/>
</dbReference>
<dbReference type="InterPro" id="IPR011990">
    <property type="entry name" value="TPR-like_helical_dom_sf"/>
</dbReference>
<accession>A0A0P6YI53</accession>
<evidence type="ECO:0000313" key="3">
    <source>
        <dbReference type="EMBL" id="KPL91911.1"/>
    </source>
</evidence>
<dbReference type="SUPFAM" id="SSF48452">
    <property type="entry name" value="TPR-like"/>
    <property type="match status" value="2"/>
</dbReference>
<dbReference type="PANTHER" id="PTHR47691:SF3">
    <property type="entry name" value="HTH-TYPE TRANSCRIPTIONAL REGULATOR RV0890C-RELATED"/>
    <property type="match status" value="1"/>
</dbReference>
<evidence type="ECO:0000313" key="4">
    <source>
        <dbReference type="Proteomes" id="UP000050277"/>
    </source>
</evidence>
<evidence type="ECO:0000256" key="1">
    <source>
        <dbReference type="PROSITE-ProRule" id="PRU00339"/>
    </source>
</evidence>
<dbReference type="InterPro" id="IPR027417">
    <property type="entry name" value="P-loop_NTPase"/>
</dbReference>
<dbReference type="RefSeq" id="WP_054532498.1">
    <property type="nucleotide sequence ID" value="NZ_LGKP01000003.1"/>
</dbReference>
<dbReference type="STRING" id="70996.SE18_00715"/>
<name>A0A0P6YI53_9CHLR</name>
<dbReference type="InterPro" id="IPR019734">
    <property type="entry name" value="TPR_rpt"/>
</dbReference>
<keyword evidence="4" id="KW-1185">Reference proteome</keyword>
<reference evidence="3 4" key="1">
    <citation type="submission" date="2015-07" db="EMBL/GenBank/DDBJ databases">
        <title>Whole genome sequence of Herpetosiphon geysericola DSM 7119.</title>
        <authorList>
            <person name="Hemp J."/>
            <person name="Ward L.M."/>
            <person name="Pace L.A."/>
            <person name="Fischer W.W."/>
        </authorList>
    </citation>
    <scope>NUCLEOTIDE SEQUENCE [LARGE SCALE GENOMIC DNA]</scope>
    <source>
        <strain evidence="3 4">DSM 7119</strain>
    </source>
</reference>
<dbReference type="Pfam" id="PF00931">
    <property type="entry name" value="NB-ARC"/>
    <property type="match status" value="1"/>
</dbReference>
<dbReference type="AlphaFoldDB" id="A0A0P6YI53"/>
<dbReference type="Gene3D" id="1.25.40.10">
    <property type="entry name" value="Tetratricopeptide repeat domain"/>
    <property type="match status" value="2"/>
</dbReference>
<dbReference type="Pfam" id="PF13424">
    <property type="entry name" value="TPR_12"/>
    <property type="match status" value="1"/>
</dbReference>
<keyword evidence="1" id="KW-0802">TPR repeat</keyword>
<dbReference type="Proteomes" id="UP000050277">
    <property type="component" value="Unassembled WGS sequence"/>
</dbReference>
<dbReference type="Gene3D" id="3.40.50.300">
    <property type="entry name" value="P-loop containing nucleotide triphosphate hydrolases"/>
    <property type="match status" value="1"/>
</dbReference>